<keyword evidence="2 5" id="KW-0690">Ribosome biogenesis</keyword>
<comment type="function">
    <text evidence="5">Could be a nuclease involved in processing of the 5'-end of pre-16S rRNA.</text>
</comment>
<proteinExistence type="inferred from homology"/>
<evidence type="ECO:0000256" key="1">
    <source>
        <dbReference type="ARBA" id="ARBA00022490"/>
    </source>
</evidence>
<dbReference type="GO" id="GO:0016788">
    <property type="term" value="F:hydrolase activity, acting on ester bonds"/>
    <property type="evidence" value="ECO:0007669"/>
    <property type="project" value="UniProtKB-UniRule"/>
</dbReference>
<dbReference type="InterPro" id="IPR005227">
    <property type="entry name" value="YqgF"/>
</dbReference>
<evidence type="ECO:0000313" key="7">
    <source>
        <dbReference type="EMBL" id="RCL42644.1"/>
    </source>
</evidence>
<dbReference type="GO" id="GO:0005829">
    <property type="term" value="C:cytosol"/>
    <property type="evidence" value="ECO:0007669"/>
    <property type="project" value="TreeGrafter"/>
</dbReference>
<organism evidence="7 8">
    <name type="scientific">SAR86 cluster bacterium</name>
    <dbReference type="NCBI Taxonomy" id="2030880"/>
    <lineage>
        <taxon>Bacteria</taxon>
        <taxon>Pseudomonadati</taxon>
        <taxon>Pseudomonadota</taxon>
        <taxon>Gammaproteobacteria</taxon>
        <taxon>SAR86 cluster</taxon>
    </lineage>
</organism>
<dbReference type="PANTHER" id="PTHR33317">
    <property type="entry name" value="POLYNUCLEOTIDYL TRANSFERASE, RIBONUCLEASE H-LIKE SUPERFAMILY PROTEIN"/>
    <property type="match status" value="1"/>
</dbReference>
<dbReference type="InterPro" id="IPR037027">
    <property type="entry name" value="YqgF/RNaseH-like_dom_sf"/>
</dbReference>
<evidence type="ECO:0000259" key="6">
    <source>
        <dbReference type="SMART" id="SM00732"/>
    </source>
</evidence>
<dbReference type="AlphaFoldDB" id="A0A368C0K4"/>
<gene>
    <name evidence="7" type="ORF">DBW96_00555</name>
</gene>
<dbReference type="EMBL" id="QOPE01000002">
    <property type="protein sequence ID" value="RCL42644.1"/>
    <property type="molecule type" value="Genomic_DNA"/>
</dbReference>
<reference evidence="7 8" key="1">
    <citation type="journal article" date="2018" name="Microbiome">
        <title>Fine metagenomic profile of the Mediterranean stratified and mixed water columns revealed by assembly and recruitment.</title>
        <authorList>
            <person name="Haro-Moreno J.M."/>
            <person name="Lopez-Perez M."/>
            <person name="De La Torre J.R."/>
            <person name="Picazo A."/>
            <person name="Camacho A."/>
            <person name="Rodriguez-Valera F."/>
        </authorList>
    </citation>
    <scope>NUCLEOTIDE SEQUENCE [LARGE SCALE GENOMIC DNA]</scope>
    <source>
        <strain evidence="7">MED-G82</strain>
    </source>
</reference>
<comment type="caution">
    <text evidence="7">The sequence shown here is derived from an EMBL/GenBank/DDBJ whole genome shotgun (WGS) entry which is preliminary data.</text>
</comment>
<comment type="similarity">
    <text evidence="5">Belongs to the YqgF HJR family.</text>
</comment>
<dbReference type="Gene3D" id="3.30.420.140">
    <property type="entry name" value="YqgF/RNase H-like domain"/>
    <property type="match status" value="1"/>
</dbReference>
<comment type="subcellular location">
    <subcellularLocation>
        <location evidence="5">Cytoplasm</location>
    </subcellularLocation>
</comment>
<dbReference type="PANTHER" id="PTHR33317:SF4">
    <property type="entry name" value="POLYNUCLEOTIDYL TRANSFERASE, RIBONUCLEASE H-LIKE SUPERFAMILY PROTEIN"/>
    <property type="match status" value="1"/>
</dbReference>
<sequence length="129" mass="14720">MQILAIDFGLKKVGLAIGNTLTKTSMPISTIFYKSKQELFNLLEKHVVEWKPEFIIIGNPLNMDQTESEMSKLAEKFSTQFSKKFNLAVELVDERLSSFEAKEFAKDDNLDAMAAKLILDSWMNNNEHS</sequence>
<accession>A0A368C0K4</accession>
<name>A0A368C0K4_9GAMM</name>
<dbReference type="HAMAP" id="MF_00651">
    <property type="entry name" value="Nuclease_YqgF"/>
    <property type="match status" value="1"/>
</dbReference>
<keyword evidence="4 5" id="KW-0378">Hydrolase</keyword>
<keyword evidence="3 5" id="KW-0540">Nuclease</keyword>
<feature type="domain" description="YqgF/RNase H-like" evidence="6">
    <location>
        <begin position="1"/>
        <end position="101"/>
    </location>
</feature>
<dbReference type="Pfam" id="PF03652">
    <property type="entry name" value="RuvX"/>
    <property type="match status" value="1"/>
</dbReference>
<evidence type="ECO:0000256" key="2">
    <source>
        <dbReference type="ARBA" id="ARBA00022517"/>
    </source>
</evidence>
<evidence type="ECO:0000313" key="8">
    <source>
        <dbReference type="Proteomes" id="UP000253307"/>
    </source>
</evidence>
<dbReference type="Proteomes" id="UP000253307">
    <property type="component" value="Unassembled WGS sequence"/>
</dbReference>
<dbReference type="EC" id="3.1.-.-" evidence="5"/>
<dbReference type="SMART" id="SM00732">
    <property type="entry name" value="YqgFc"/>
    <property type="match status" value="1"/>
</dbReference>
<dbReference type="InterPro" id="IPR012337">
    <property type="entry name" value="RNaseH-like_sf"/>
</dbReference>
<dbReference type="InterPro" id="IPR006641">
    <property type="entry name" value="YqgF/RNaseH-like_dom"/>
</dbReference>
<protein>
    <recommendedName>
        <fullName evidence="5">Putative pre-16S rRNA nuclease</fullName>
        <ecNumber evidence="5">3.1.-.-</ecNumber>
    </recommendedName>
</protein>
<dbReference type="NCBIfam" id="TIGR00250">
    <property type="entry name" value="RNAse_H_YqgF"/>
    <property type="match status" value="1"/>
</dbReference>
<dbReference type="SUPFAM" id="SSF53098">
    <property type="entry name" value="Ribonuclease H-like"/>
    <property type="match status" value="1"/>
</dbReference>
<evidence type="ECO:0000256" key="4">
    <source>
        <dbReference type="ARBA" id="ARBA00022801"/>
    </source>
</evidence>
<evidence type="ECO:0000256" key="5">
    <source>
        <dbReference type="HAMAP-Rule" id="MF_00651"/>
    </source>
</evidence>
<evidence type="ECO:0000256" key="3">
    <source>
        <dbReference type="ARBA" id="ARBA00022722"/>
    </source>
</evidence>
<keyword evidence="1 5" id="KW-0963">Cytoplasm</keyword>
<dbReference type="GO" id="GO:0000967">
    <property type="term" value="P:rRNA 5'-end processing"/>
    <property type="evidence" value="ECO:0007669"/>
    <property type="project" value="UniProtKB-UniRule"/>
</dbReference>
<dbReference type="CDD" id="cd16964">
    <property type="entry name" value="YqgF"/>
    <property type="match status" value="1"/>
</dbReference>
<dbReference type="GO" id="GO:0004518">
    <property type="term" value="F:nuclease activity"/>
    <property type="evidence" value="ECO:0007669"/>
    <property type="project" value="UniProtKB-KW"/>
</dbReference>